<sequence>MRLRQAKKIMNNVRLYRGMIWVYGSGRVDKANNRMCRYYSAKDERFKTIVQLSNRNPLIALKLLRGKV</sequence>
<dbReference type="EMBL" id="QRJL01000002">
    <property type="protein sequence ID" value="RHH33691.1"/>
    <property type="molecule type" value="Genomic_DNA"/>
</dbReference>
<dbReference type="KEGG" id="bun:Bun01g_22420"/>
<evidence type="ECO:0000313" key="4">
    <source>
        <dbReference type="Proteomes" id="UP000283684"/>
    </source>
</evidence>
<dbReference type="Proteomes" id="UP000320533">
    <property type="component" value="Chromosome"/>
</dbReference>
<name>A0A414WHH9_BACUN</name>
<proteinExistence type="predicted"/>
<evidence type="ECO:0000313" key="3">
    <source>
        <dbReference type="EMBL" id="RHH33691.1"/>
    </source>
</evidence>
<dbReference type="EMBL" id="QSEE01000028">
    <property type="protein sequence ID" value="RGZ44241.1"/>
    <property type="molecule type" value="Genomic_DNA"/>
</dbReference>
<protein>
    <submittedName>
        <fullName evidence="3">Uncharacterized protein</fullName>
    </submittedName>
</protein>
<reference evidence="1 6" key="2">
    <citation type="submission" date="2019-06" db="EMBL/GenBank/DDBJ databases">
        <title>Complete genome sequence of Bacteroides uniformis NBRC 113350.</title>
        <authorList>
            <person name="Miura T."/>
            <person name="Furukawa M."/>
            <person name="Shimamura M."/>
            <person name="Ohyama Y."/>
            <person name="Yamazoe A."/>
            <person name="Kawasaki H."/>
        </authorList>
    </citation>
    <scope>NUCLEOTIDE SEQUENCE [LARGE SCALE GENOMIC DNA]</scope>
    <source>
        <strain evidence="1 6">NBRC 113350</strain>
    </source>
</reference>
<evidence type="ECO:0000313" key="6">
    <source>
        <dbReference type="Proteomes" id="UP000320533"/>
    </source>
</evidence>
<accession>A0A414WHH9</accession>
<dbReference type="EMBL" id="AP019724">
    <property type="protein sequence ID" value="BBK87872.1"/>
    <property type="molecule type" value="Genomic_DNA"/>
</dbReference>
<dbReference type="Proteomes" id="UP000283684">
    <property type="component" value="Unassembled WGS sequence"/>
</dbReference>
<organism evidence="3 5">
    <name type="scientific">Bacteroides uniformis</name>
    <dbReference type="NCBI Taxonomy" id="820"/>
    <lineage>
        <taxon>Bacteria</taxon>
        <taxon>Pseudomonadati</taxon>
        <taxon>Bacteroidota</taxon>
        <taxon>Bacteroidia</taxon>
        <taxon>Bacteroidales</taxon>
        <taxon>Bacteroidaceae</taxon>
        <taxon>Bacteroides</taxon>
    </lineage>
</organism>
<reference evidence="4 5" key="1">
    <citation type="submission" date="2018-08" db="EMBL/GenBank/DDBJ databases">
        <title>A genome reference for cultivated species of the human gut microbiota.</title>
        <authorList>
            <person name="Zou Y."/>
            <person name="Xue W."/>
            <person name="Luo G."/>
        </authorList>
    </citation>
    <scope>NUCLEOTIDE SEQUENCE [LARGE SCALE GENOMIC DNA]</scope>
    <source>
        <strain evidence="3 5">AM18-14LB</strain>
        <strain evidence="2 4">AM50-4</strain>
    </source>
</reference>
<dbReference type="AlphaFoldDB" id="A0A414WHH9"/>
<evidence type="ECO:0000313" key="1">
    <source>
        <dbReference type="EMBL" id="BBK87872.1"/>
    </source>
</evidence>
<dbReference type="Proteomes" id="UP000283766">
    <property type="component" value="Unassembled WGS sequence"/>
</dbReference>
<gene>
    <name evidence="1" type="ORF">Bun01g_22420</name>
    <name evidence="3" type="ORF">DW216_05985</name>
    <name evidence="2" type="ORF">DW988_19220</name>
</gene>
<evidence type="ECO:0000313" key="2">
    <source>
        <dbReference type="EMBL" id="RGZ44241.1"/>
    </source>
</evidence>
<evidence type="ECO:0000313" key="5">
    <source>
        <dbReference type="Proteomes" id="UP000283766"/>
    </source>
</evidence>